<evidence type="ECO:0000256" key="13">
    <source>
        <dbReference type="PROSITE-ProRule" id="PRU10055"/>
    </source>
</evidence>
<comment type="subunit">
    <text evidence="12">Homo- and heterodimer.</text>
</comment>
<dbReference type="Pfam" id="PF00232">
    <property type="entry name" value="Glyco_hydro_1"/>
    <property type="match status" value="2"/>
</dbReference>
<dbReference type="InterPro" id="IPR001360">
    <property type="entry name" value="Glyco_hydro_1"/>
</dbReference>
<evidence type="ECO:0000256" key="10">
    <source>
        <dbReference type="ARBA" id="ARBA00048544"/>
    </source>
</evidence>
<dbReference type="GO" id="GO:0005975">
    <property type="term" value="P:carbohydrate metabolic process"/>
    <property type="evidence" value="ECO:0007669"/>
    <property type="project" value="InterPro"/>
</dbReference>
<dbReference type="PANTHER" id="PTHR10353">
    <property type="entry name" value="GLYCOSYL HYDROLASE"/>
    <property type="match status" value="1"/>
</dbReference>
<comment type="subcellular location">
    <subcellularLocation>
        <location evidence="1">Plastid</location>
        <location evidence="1">Chloroplast</location>
    </subcellularLocation>
</comment>
<keyword evidence="9" id="KW-0326">Glycosidase</keyword>
<name>A0A1B6PC92_SORBI</name>
<organism evidence="16 17">
    <name type="scientific">Sorghum bicolor</name>
    <name type="common">Sorghum</name>
    <name type="synonym">Sorghum vulgare</name>
    <dbReference type="NCBI Taxonomy" id="4558"/>
    <lineage>
        <taxon>Eukaryota</taxon>
        <taxon>Viridiplantae</taxon>
        <taxon>Streptophyta</taxon>
        <taxon>Embryophyta</taxon>
        <taxon>Tracheophyta</taxon>
        <taxon>Spermatophyta</taxon>
        <taxon>Magnoliopsida</taxon>
        <taxon>Liliopsida</taxon>
        <taxon>Poales</taxon>
        <taxon>Poaceae</taxon>
        <taxon>PACMAD clade</taxon>
        <taxon>Panicoideae</taxon>
        <taxon>Andropogonodae</taxon>
        <taxon>Andropogoneae</taxon>
        <taxon>Sorghinae</taxon>
        <taxon>Sorghum</taxon>
    </lineage>
</organism>
<evidence type="ECO:0000256" key="8">
    <source>
        <dbReference type="ARBA" id="ARBA00023157"/>
    </source>
</evidence>
<dbReference type="PANTHER" id="PTHR10353:SF326">
    <property type="entry name" value="4-HYDROXY-7-METHOXY-3-OXO-3,4-DIHYDRO-2H-1,4-BENZOXAZIN-2-YL GLUCOSIDE BETA-D-GLUCOSIDASE 1, CHLOROPLASTIC"/>
    <property type="match status" value="1"/>
</dbReference>
<dbReference type="SUPFAM" id="SSF51445">
    <property type="entry name" value="(Trans)glycosidases"/>
    <property type="match status" value="1"/>
</dbReference>
<dbReference type="EC" id="3.2.1.182" evidence="3"/>
<dbReference type="PRINTS" id="PR00131">
    <property type="entry name" value="GLHYDRLASE1"/>
</dbReference>
<gene>
    <name evidence="16" type="ORF">SORBI_3008G080600</name>
</gene>
<evidence type="ECO:0000256" key="7">
    <source>
        <dbReference type="ARBA" id="ARBA00022946"/>
    </source>
</evidence>
<reference evidence="17" key="2">
    <citation type="journal article" date="2018" name="Plant J.">
        <title>The Sorghum bicolor reference genome: improved assembly, gene annotations, a transcriptome atlas, and signatures of genome organization.</title>
        <authorList>
            <person name="McCormick R.F."/>
            <person name="Truong S.K."/>
            <person name="Sreedasyam A."/>
            <person name="Jenkins J."/>
            <person name="Shu S."/>
            <person name="Sims D."/>
            <person name="Kennedy M."/>
            <person name="Amirebrahimi M."/>
            <person name="Weers B.D."/>
            <person name="McKinley B."/>
            <person name="Mattison A."/>
            <person name="Morishige D.T."/>
            <person name="Grimwood J."/>
            <person name="Schmutz J."/>
            <person name="Mullet J.E."/>
        </authorList>
    </citation>
    <scope>NUCLEOTIDE SEQUENCE [LARGE SCALE GENOMIC DNA]</scope>
    <source>
        <strain evidence="17">cv. BTx623</strain>
    </source>
</reference>
<evidence type="ECO:0000313" key="17">
    <source>
        <dbReference type="Proteomes" id="UP000000768"/>
    </source>
</evidence>
<evidence type="ECO:0000313" key="16">
    <source>
        <dbReference type="EMBL" id="KXG23299.1"/>
    </source>
</evidence>
<keyword evidence="7" id="KW-0809">Transit peptide</keyword>
<keyword evidence="8" id="KW-1015">Disulfide bond</keyword>
<keyword evidence="6" id="KW-0378">Hydrolase</keyword>
<evidence type="ECO:0000256" key="4">
    <source>
        <dbReference type="ARBA" id="ARBA00022528"/>
    </source>
</evidence>
<dbReference type="EMBL" id="CM000767">
    <property type="protein sequence ID" value="KXG23299.1"/>
    <property type="molecule type" value="Genomic_DNA"/>
</dbReference>
<reference evidence="16 17" key="1">
    <citation type="journal article" date="2009" name="Nature">
        <title>The Sorghum bicolor genome and the diversification of grasses.</title>
        <authorList>
            <person name="Paterson A.H."/>
            <person name="Bowers J.E."/>
            <person name="Bruggmann R."/>
            <person name="Dubchak I."/>
            <person name="Grimwood J."/>
            <person name="Gundlach H."/>
            <person name="Haberer G."/>
            <person name="Hellsten U."/>
            <person name="Mitros T."/>
            <person name="Poliakov A."/>
            <person name="Schmutz J."/>
            <person name="Spannagl M."/>
            <person name="Tang H."/>
            <person name="Wang X."/>
            <person name="Wicker T."/>
            <person name="Bharti A.K."/>
            <person name="Chapman J."/>
            <person name="Feltus F.A."/>
            <person name="Gowik U."/>
            <person name="Grigoriev I.V."/>
            <person name="Lyons E."/>
            <person name="Maher C.A."/>
            <person name="Martis M."/>
            <person name="Narechania A."/>
            <person name="Otillar R.P."/>
            <person name="Penning B.W."/>
            <person name="Salamov A.A."/>
            <person name="Wang Y."/>
            <person name="Zhang L."/>
            <person name="Carpita N.C."/>
            <person name="Freeling M."/>
            <person name="Gingle A.R."/>
            <person name="Hash C.T."/>
            <person name="Keller B."/>
            <person name="Klein P."/>
            <person name="Kresovich S."/>
            <person name="McCann M.C."/>
            <person name="Ming R."/>
            <person name="Peterson D.G."/>
            <person name="Mehboob-ur-Rahman"/>
            <person name="Ware D."/>
            <person name="Westhoff P."/>
            <person name="Mayer K.F."/>
            <person name="Messing J."/>
            <person name="Rokhsar D.S."/>
        </authorList>
    </citation>
    <scope>NUCLEOTIDE SEQUENCE [LARGE SCALE GENOMIC DNA]</scope>
    <source>
        <strain evidence="17">cv. BTx623</strain>
    </source>
</reference>
<feature type="active site" description="Nucleophile" evidence="13">
    <location>
        <position position="404"/>
    </location>
</feature>
<dbReference type="GO" id="GO:0102726">
    <property type="term" value="F:DIMBOA glucoside beta-D-glucosidase activity"/>
    <property type="evidence" value="ECO:0007669"/>
    <property type="project" value="UniProtKB-EC"/>
</dbReference>
<dbReference type="InParanoid" id="A0A1B6PC92"/>
<proteinExistence type="inferred from homology"/>
<protein>
    <recommendedName>
        <fullName evidence="3">4-hydroxy-7-methoxy-3-oxo-3,4-dihydro-2H-1,4-benzoxazin-2-yl glucosidebeta-D-glucosidase</fullName>
        <ecNumber evidence="3">3.2.1.182</ecNumber>
    </recommendedName>
</protein>
<evidence type="ECO:0000256" key="1">
    <source>
        <dbReference type="ARBA" id="ARBA00004229"/>
    </source>
</evidence>
<evidence type="ECO:0000256" key="12">
    <source>
        <dbReference type="ARBA" id="ARBA00065078"/>
    </source>
</evidence>
<dbReference type="GO" id="GO:0008422">
    <property type="term" value="F:beta-glucosidase activity"/>
    <property type="evidence" value="ECO:0000318"/>
    <property type="project" value="GO_Central"/>
</dbReference>
<keyword evidence="5" id="KW-0934">Plastid</keyword>
<dbReference type="Proteomes" id="UP000000768">
    <property type="component" value="Chromosome 8"/>
</dbReference>
<dbReference type="Gene3D" id="3.20.20.80">
    <property type="entry name" value="Glycosidases"/>
    <property type="match status" value="1"/>
</dbReference>
<dbReference type="eggNOG" id="KOG0626">
    <property type="taxonomic scope" value="Eukaryota"/>
</dbReference>
<evidence type="ECO:0000256" key="15">
    <source>
        <dbReference type="SAM" id="MobiDB-lite"/>
    </source>
</evidence>
<dbReference type="AlphaFoldDB" id="A0A1B6PC92"/>
<dbReference type="FunFam" id="3.20.20.80:FF:000041">
    <property type="entry name" value="Beta-glucosidase 7"/>
    <property type="match status" value="1"/>
</dbReference>
<sequence length="501" mass="56987">MALLLASAMNHSAHPAGLRSQSNNQSFSRHHLCSSPKNISKRRCKLSFRPRAERVGSENGNHRLSPREIPRKDWFPPSFLVSAATSAYHIEGAWNEDGKGPSTWDHFCHEYPERIADRSNGDVAADSYHMYADDVKLLKEMGMDAYRFSISWSRILPKGTIAGGINEKGVEYYNKLIDLLLENGIEPYITIFHWDTPQALVDAYGGFLDDRIITDYTDFAKVCFQKFGTKVKNWFTFNEPETFCSVSYGTGVLAPGRCSPGVNCAVPTGNSLTEPYTVAHHLLLAHAETVDLYNKHHKGRVPYTNTFLDQQAQERSMDNCLGWFLEPVVRGDYPFSMRASAKDRVPYFKEIEQEKLVGSYDMIGIKLLHLNTGNAWINMYPKGLHDILMTMKNKYGNPPMYITENGIGDIDKGDLPKALALEDHTRLDYIQRHLSVLKQSIDLGANVRGYFAWSLLDNFEWSSGYTERFGIVYVDRDNGCERTMKRSAWWLQEFNGAAMKR</sequence>
<evidence type="ECO:0000256" key="5">
    <source>
        <dbReference type="ARBA" id="ARBA00022640"/>
    </source>
</evidence>
<dbReference type="InterPro" id="IPR018120">
    <property type="entry name" value="Glyco_hydro_1_AS"/>
</dbReference>
<dbReference type="PROSITE" id="PS00572">
    <property type="entry name" value="GLYCOSYL_HYDROL_F1_1"/>
    <property type="match status" value="1"/>
</dbReference>
<comment type="catalytic activity">
    <reaction evidence="10">
        <text>DIBOA beta-D-glucoside + H2O = DIBOA + D-glucose</text>
        <dbReference type="Rhea" id="RHEA:33979"/>
        <dbReference type="ChEBI" id="CHEBI:4167"/>
        <dbReference type="ChEBI" id="CHEBI:15377"/>
        <dbReference type="ChEBI" id="CHEBI:63558"/>
        <dbReference type="ChEBI" id="CHEBI:63670"/>
        <dbReference type="EC" id="3.2.1.182"/>
    </reaction>
</comment>
<dbReference type="Gramene" id="KXG23299">
    <property type="protein sequence ID" value="KXG23299"/>
    <property type="gene ID" value="SORBI_3008G080600"/>
</dbReference>
<dbReference type="OMA" id="CHEYPER"/>
<dbReference type="GO" id="GO:0009507">
    <property type="term" value="C:chloroplast"/>
    <property type="evidence" value="ECO:0007669"/>
    <property type="project" value="UniProtKB-SubCell"/>
</dbReference>
<comment type="similarity">
    <text evidence="2 14">Belongs to the glycosyl hydrolase 1 family.</text>
</comment>
<evidence type="ECO:0000256" key="9">
    <source>
        <dbReference type="ARBA" id="ARBA00023295"/>
    </source>
</evidence>
<evidence type="ECO:0000256" key="2">
    <source>
        <dbReference type="ARBA" id="ARBA00010838"/>
    </source>
</evidence>
<comment type="catalytic activity">
    <reaction evidence="11">
        <text>DIMBOA beta-D-glucoside + H2O = DIMBOA + D-glucose</text>
        <dbReference type="Rhea" id="RHEA:33975"/>
        <dbReference type="ChEBI" id="CHEBI:4167"/>
        <dbReference type="ChEBI" id="CHEBI:15377"/>
        <dbReference type="ChEBI" id="CHEBI:18048"/>
        <dbReference type="ChEBI" id="CHEBI:37573"/>
        <dbReference type="EC" id="3.2.1.182"/>
    </reaction>
</comment>
<evidence type="ECO:0000256" key="11">
    <source>
        <dbReference type="ARBA" id="ARBA00049199"/>
    </source>
</evidence>
<evidence type="ECO:0000256" key="14">
    <source>
        <dbReference type="RuleBase" id="RU003690"/>
    </source>
</evidence>
<evidence type="ECO:0000256" key="3">
    <source>
        <dbReference type="ARBA" id="ARBA00012857"/>
    </source>
</evidence>
<keyword evidence="4" id="KW-0150">Chloroplast</keyword>
<keyword evidence="17" id="KW-1185">Reference proteome</keyword>
<evidence type="ECO:0000256" key="6">
    <source>
        <dbReference type="ARBA" id="ARBA00022801"/>
    </source>
</evidence>
<feature type="region of interest" description="Disordered" evidence="15">
    <location>
        <begin position="12"/>
        <end position="34"/>
    </location>
</feature>
<dbReference type="InterPro" id="IPR017853">
    <property type="entry name" value="GH"/>
</dbReference>
<accession>A0A1B6PC92</accession>